<dbReference type="InterPro" id="IPR036390">
    <property type="entry name" value="WH_DNA-bd_sf"/>
</dbReference>
<dbReference type="PRINTS" id="PR00039">
    <property type="entry name" value="HTHLYSR"/>
</dbReference>
<keyword evidence="3" id="KW-0238">DNA-binding</keyword>
<dbReference type="PROSITE" id="PS50931">
    <property type="entry name" value="HTH_LYSR"/>
    <property type="match status" value="1"/>
</dbReference>
<keyword evidence="2" id="KW-0805">Transcription regulation</keyword>
<dbReference type="Gene3D" id="3.40.190.10">
    <property type="entry name" value="Periplasmic binding protein-like II"/>
    <property type="match status" value="2"/>
</dbReference>
<dbReference type="InterPro" id="IPR000847">
    <property type="entry name" value="LysR_HTH_N"/>
</dbReference>
<evidence type="ECO:0000313" key="6">
    <source>
        <dbReference type="EMBL" id="QPS09817.1"/>
    </source>
</evidence>
<evidence type="ECO:0000256" key="2">
    <source>
        <dbReference type="ARBA" id="ARBA00023015"/>
    </source>
</evidence>
<dbReference type="InterPro" id="IPR005119">
    <property type="entry name" value="LysR_subst-bd"/>
</dbReference>
<dbReference type="Gene3D" id="1.10.10.10">
    <property type="entry name" value="Winged helix-like DNA-binding domain superfamily/Winged helix DNA-binding domain"/>
    <property type="match status" value="1"/>
</dbReference>
<dbReference type="PANTHER" id="PTHR30579:SF7">
    <property type="entry name" value="HTH-TYPE TRANSCRIPTIONAL REGULATOR LRHA-RELATED"/>
    <property type="match status" value="1"/>
</dbReference>
<evidence type="ECO:0000256" key="3">
    <source>
        <dbReference type="ARBA" id="ARBA00023125"/>
    </source>
</evidence>
<dbReference type="SUPFAM" id="SSF46785">
    <property type="entry name" value="Winged helix' DNA-binding domain"/>
    <property type="match status" value="1"/>
</dbReference>
<evidence type="ECO:0000256" key="4">
    <source>
        <dbReference type="ARBA" id="ARBA00023163"/>
    </source>
</evidence>
<dbReference type="InterPro" id="IPR036388">
    <property type="entry name" value="WH-like_DNA-bd_sf"/>
</dbReference>
<dbReference type="GO" id="GO:0003677">
    <property type="term" value="F:DNA binding"/>
    <property type="evidence" value="ECO:0007669"/>
    <property type="project" value="UniProtKB-KW"/>
</dbReference>
<dbReference type="RefSeq" id="WP_183019193.1">
    <property type="nucleotide sequence ID" value="NZ_CP065668.1"/>
</dbReference>
<proteinExistence type="inferred from homology"/>
<comment type="similarity">
    <text evidence="1">Belongs to the LysR transcriptional regulatory family.</text>
</comment>
<evidence type="ECO:0000259" key="5">
    <source>
        <dbReference type="PROSITE" id="PS50931"/>
    </source>
</evidence>
<dbReference type="Pfam" id="PF03466">
    <property type="entry name" value="LysR_substrate"/>
    <property type="match status" value="1"/>
</dbReference>
<accession>A0A7T2S751</accession>
<evidence type="ECO:0000313" key="7">
    <source>
        <dbReference type="Proteomes" id="UP000594778"/>
    </source>
</evidence>
<gene>
    <name evidence="6" type="primary">lrhA</name>
    <name evidence="6" type="ORF">I6G66_07330</name>
</gene>
<dbReference type="Pfam" id="PF00126">
    <property type="entry name" value="HTH_1"/>
    <property type="match status" value="1"/>
</dbReference>
<dbReference type="InterPro" id="IPR050176">
    <property type="entry name" value="LTTR"/>
</dbReference>
<dbReference type="Proteomes" id="UP000594778">
    <property type="component" value="Chromosome"/>
</dbReference>
<dbReference type="EMBL" id="CP065668">
    <property type="protein sequence ID" value="QPS09817.1"/>
    <property type="molecule type" value="Genomic_DNA"/>
</dbReference>
<sequence>MTARNLDISLLRTFVAVAERESFTNAAEKVYRTQAAVSQQMQKLEALLGCALFERVGRRKRLTTEGARLLEYARRMVSLNDEAYRAITEETFSHPVRIGVCADALDALLPAYLELCAENFPKLSIDIQVGRSRWLASALRRGDVDLLVDIAAHAGFEQLVLRTSPVAWIAGARYHHQAGSSVPLILMDNACPFRSSMVQALDEAGIGWHAAFQTSTLAGVRAAVRAGLGITARTVEMLAPDVRVLDPQVRLPALAPMRFHLYWRADALDDSARKVLHLIAPR</sequence>
<reference evidence="6 7" key="1">
    <citation type="submission" date="2020-12" db="EMBL/GenBank/DDBJ databases">
        <title>FDA dAtabase for Regulatory Grade micrObial Sequences (FDA-ARGOS): Supporting development and validation of Infectious Disease Dx tests.</title>
        <authorList>
            <person name="Sproer C."/>
            <person name="Gronow S."/>
            <person name="Severitt S."/>
            <person name="Schroder I."/>
            <person name="Tallon L."/>
            <person name="Sadzewicz L."/>
            <person name="Zhao X."/>
            <person name="Boylan J."/>
            <person name="Ott S."/>
            <person name="Bowen H."/>
            <person name="Vavikolanu K."/>
            <person name="Mehta A."/>
            <person name="Aluvathingal J."/>
            <person name="Nadendla S."/>
            <person name="Lowell S."/>
            <person name="Myers T."/>
            <person name="Yan Y."/>
            <person name="Sichtig H."/>
        </authorList>
    </citation>
    <scope>NUCLEOTIDE SEQUENCE [LARGE SCALE GENOMIC DNA]</scope>
    <source>
        <strain evidence="6 7">FDAARGOS_909</strain>
    </source>
</reference>
<keyword evidence="4" id="KW-0804">Transcription</keyword>
<dbReference type="AlphaFoldDB" id="A0A7T2S751"/>
<organism evidence="6 7">
    <name type="scientific">Delftia acidovorans</name>
    <name type="common">Pseudomonas acidovorans</name>
    <name type="synonym">Comamonas acidovorans</name>
    <dbReference type="NCBI Taxonomy" id="80866"/>
    <lineage>
        <taxon>Bacteria</taxon>
        <taxon>Pseudomonadati</taxon>
        <taxon>Pseudomonadota</taxon>
        <taxon>Betaproteobacteria</taxon>
        <taxon>Burkholderiales</taxon>
        <taxon>Comamonadaceae</taxon>
        <taxon>Delftia</taxon>
    </lineage>
</organism>
<feature type="domain" description="HTH lysR-type" evidence="5">
    <location>
        <begin position="6"/>
        <end position="63"/>
    </location>
</feature>
<evidence type="ECO:0000256" key="1">
    <source>
        <dbReference type="ARBA" id="ARBA00009437"/>
    </source>
</evidence>
<dbReference type="GO" id="GO:0003700">
    <property type="term" value="F:DNA-binding transcription factor activity"/>
    <property type="evidence" value="ECO:0007669"/>
    <property type="project" value="InterPro"/>
</dbReference>
<name>A0A7T2S751_DELAC</name>
<dbReference type="FunFam" id="1.10.10.10:FF:000001">
    <property type="entry name" value="LysR family transcriptional regulator"/>
    <property type="match status" value="1"/>
</dbReference>
<dbReference type="PANTHER" id="PTHR30579">
    <property type="entry name" value="TRANSCRIPTIONAL REGULATOR"/>
    <property type="match status" value="1"/>
</dbReference>
<dbReference type="SUPFAM" id="SSF53850">
    <property type="entry name" value="Periplasmic binding protein-like II"/>
    <property type="match status" value="1"/>
</dbReference>
<protein>
    <submittedName>
        <fullName evidence="6">Transcriptional regulator LrhA</fullName>
    </submittedName>
</protein>